<keyword evidence="4" id="KW-0143">Chaperone</keyword>
<dbReference type="PANTHER" id="PTHR46749:SF1">
    <property type="entry name" value="COMPLEX III ASSEMBLY FACTOR LYRM7"/>
    <property type="match status" value="1"/>
</dbReference>
<dbReference type="GO" id="GO:0005759">
    <property type="term" value="C:mitochondrial matrix"/>
    <property type="evidence" value="ECO:0007669"/>
    <property type="project" value="UniProtKB-SubCell"/>
</dbReference>
<dbReference type="PANTHER" id="PTHR46749">
    <property type="entry name" value="COMPLEX III ASSEMBLY FACTOR LYRM7"/>
    <property type="match status" value="1"/>
</dbReference>
<dbReference type="Proteomes" id="UP000030742">
    <property type="component" value="Unassembled WGS sequence"/>
</dbReference>
<evidence type="ECO:0000256" key="2">
    <source>
        <dbReference type="ARBA" id="ARBA00009508"/>
    </source>
</evidence>
<evidence type="ECO:0000313" key="5">
    <source>
        <dbReference type="EMBL" id="ENN72872.1"/>
    </source>
</evidence>
<protein>
    <recommendedName>
        <fullName evidence="10">Complex III assembly factor LYRM7</fullName>
    </recommendedName>
</protein>
<keyword evidence="3" id="KW-0496">Mitochondrion</keyword>
<dbReference type="EMBL" id="KB741207">
    <property type="protein sequence ID" value="ENN72872.1"/>
    <property type="molecule type" value="Genomic_DNA"/>
</dbReference>
<evidence type="ECO:0000256" key="3">
    <source>
        <dbReference type="ARBA" id="ARBA00023128"/>
    </source>
</evidence>
<keyword evidence="8" id="KW-1185">Reference proteome</keyword>
<reference evidence="8 9" key="1">
    <citation type="journal article" date="2013" name="Genome Biol.">
        <title>Draft genome of the mountain pine beetle, Dendroctonus ponderosae Hopkins, a major forest pest.</title>
        <authorList>
            <person name="Keeling C.I."/>
            <person name="Yuen M.M."/>
            <person name="Liao N.Y."/>
            <person name="Docking T.R."/>
            <person name="Chan S.K."/>
            <person name="Taylor G.A."/>
            <person name="Palmquist D.L."/>
            <person name="Jackman S.D."/>
            <person name="Nguyen A."/>
            <person name="Li M."/>
            <person name="Henderson H."/>
            <person name="Janes J.K."/>
            <person name="Zhao Y."/>
            <person name="Pandoh P."/>
            <person name="Moore R."/>
            <person name="Sperling F.A."/>
            <person name="Huber D.P."/>
            <person name="Birol I."/>
            <person name="Jones S.J."/>
            <person name="Bohlmann J."/>
        </authorList>
    </citation>
    <scope>NUCLEOTIDE SEQUENCE</scope>
</reference>
<reference evidence="7" key="2">
    <citation type="submission" date="2024-08" db="UniProtKB">
        <authorList>
            <consortium name="EnsemblMetazoa"/>
        </authorList>
    </citation>
    <scope>IDENTIFICATION</scope>
</reference>
<dbReference type="GO" id="GO:0044183">
    <property type="term" value="F:protein folding chaperone"/>
    <property type="evidence" value="ECO:0007669"/>
    <property type="project" value="TreeGrafter"/>
</dbReference>
<evidence type="ECO:0000256" key="1">
    <source>
        <dbReference type="ARBA" id="ARBA00004305"/>
    </source>
</evidence>
<dbReference type="InterPro" id="IPR050435">
    <property type="entry name" value="MZM1/LYRM7"/>
</dbReference>
<evidence type="ECO:0000313" key="7">
    <source>
        <dbReference type="EnsemblMetazoa" id="XP_019767357.1"/>
    </source>
</evidence>
<name>N6U2S7_DENPD</name>
<dbReference type="Proteomes" id="UP000019118">
    <property type="component" value="Unassembled WGS sequence"/>
</dbReference>
<evidence type="ECO:0000256" key="4">
    <source>
        <dbReference type="ARBA" id="ARBA00023186"/>
    </source>
</evidence>
<feature type="non-terminal residue" evidence="5">
    <location>
        <position position="1"/>
    </location>
</feature>
<dbReference type="OrthoDB" id="529194at2759"/>
<accession>N6U2S7</accession>
<dbReference type="OMA" id="TRQYVFH"/>
<comment type="similarity">
    <text evidence="2">Belongs to the complex I LYR family.</text>
</comment>
<evidence type="ECO:0000313" key="8">
    <source>
        <dbReference type="Proteomes" id="UP000019118"/>
    </source>
</evidence>
<comment type="subcellular location">
    <subcellularLocation>
        <location evidence="1">Mitochondrion matrix</location>
    </subcellularLocation>
</comment>
<evidence type="ECO:0008006" key="10">
    <source>
        <dbReference type="Google" id="ProtNLM"/>
    </source>
</evidence>
<dbReference type="EnsemblMetazoa" id="XM_019911798.1">
    <property type="protein sequence ID" value="XP_019767357.1"/>
    <property type="gene ID" value="LOC109542536"/>
</dbReference>
<dbReference type="STRING" id="77166.N6U2S7"/>
<evidence type="ECO:0000313" key="9">
    <source>
        <dbReference type="Proteomes" id="UP000030742"/>
    </source>
</evidence>
<gene>
    <name evidence="7" type="primary">109542536</name>
    <name evidence="6" type="ORF">D910_12645</name>
    <name evidence="5" type="ORF">YQE_10442</name>
</gene>
<organism evidence="5">
    <name type="scientific">Dendroctonus ponderosae</name>
    <name type="common">Mountain pine beetle</name>
    <dbReference type="NCBI Taxonomy" id="77166"/>
    <lineage>
        <taxon>Eukaryota</taxon>
        <taxon>Metazoa</taxon>
        <taxon>Ecdysozoa</taxon>
        <taxon>Arthropoda</taxon>
        <taxon>Hexapoda</taxon>
        <taxon>Insecta</taxon>
        <taxon>Pterygota</taxon>
        <taxon>Neoptera</taxon>
        <taxon>Endopterygota</taxon>
        <taxon>Coleoptera</taxon>
        <taxon>Polyphaga</taxon>
        <taxon>Cucujiformia</taxon>
        <taxon>Curculionidae</taxon>
        <taxon>Scolytinae</taxon>
        <taxon>Dendroctonus</taxon>
    </lineage>
</organism>
<dbReference type="InterPro" id="IPR045298">
    <property type="entry name" value="Complex1_LYR_LYRM7"/>
</dbReference>
<dbReference type="HOGENOM" id="CLU_147114_1_0_1"/>
<dbReference type="GO" id="GO:0034551">
    <property type="term" value="P:mitochondrial respiratory chain complex III assembly"/>
    <property type="evidence" value="ECO:0007669"/>
    <property type="project" value="InterPro"/>
</dbReference>
<evidence type="ECO:0000313" key="6">
    <source>
        <dbReference type="EMBL" id="ERL95381.1"/>
    </source>
</evidence>
<sequence>MSNSLRREVLQSFKALHKTRQTVFKGDTFALKEGRKKINEEYQKCKNVENTGSIEELVNYARAVEHELRTCVIQAREVEPGFYQAEIRSDTVKLDNTPFNEAACLNSEKKKTSPGSRCSS</sequence>
<dbReference type="CDD" id="cd20267">
    <property type="entry name" value="Complex1_LYR_LYRM7"/>
    <property type="match status" value="1"/>
</dbReference>
<dbReference type="AlphaFoldDB" id="N6U2S7"/>
<dbReference type="KEGG" id="dpa:109542536"/>
<proteinExistence type="inferred from homology"/>
<dbReference type="EMBL" id="KB632426">
    <property type="protein sequence ID" value="ERL95381.1"/>
    <property type="molecule type" value="Genomic_DNA"/>
</dbReference>